<reference evidence="1 2" key="1">
    <citation type="submission" date="2018-08" db="EMBL/GenBank/DDBJ databases">
        <title>Bacillus chawlae sp. nov., Bacillus glennii sp. nov., and Bacillus saganii sp. nov. Isolated from the Vehicle Assembly Building at Kennedy Space Center where the Viking Spacecraft were Assembled.</title>
        <authorList>
            <person name="Seuylemezian A."/>
            <person name="Vaishampayan P."/>
        </authorList>
    </citation>
    <scope>NUCLEOTIDE SEQUENCE [LARGE SCALE GENOMIC DNA]</scope>
    <source>
        <strain evidence="1 2">V44-8</strain>
    </source>
</reference>
<protein>
    <submittedName>
        <fullName evidence="1">Uncharacterized protein</fullName>
    </submittedName>
</protein>
<evidence type="ECO:0000313" key="2">
    <source>
        <dbReference type="Proteomes" id="UP000262939"/>
    </source>
</evidence>
<sequence length="60" mass="7283">MRIESVIHNIKKACDKNEFSNARATIDKQWNRVTEPKNYLYLNENAKQFVKIMKDEKRKR</sequence>
<comment type="caution">
    <text evidence="1">The sequence shown here is derived from an EMBL/GenBank/DDBJ whole genome shotgun (WGS) entry which is preliminary data.</text>
</comment>
<dbReference type="AlphaFoldDB" id="A0A372L9H1"/>
<dbReference type="Proteomes" id="UP000262939">
    <property type="component" value="Unassembled WGS sequence"/>
</dbReference>
<accession>A0A372L9H1</accession>
<proteinExistence type="predicted"/>
<evidence type="ECO:0000313" key="1">
    <source>
        <dbReference type="EMBL" id="RFU61219.1"/>
    </source>
</evidence>
<dbReference type="RefSeq" id="WP_117324023.1">
    <property type="nucleotide sequence ID" value="NZ_QVTD01000016.1"/>
</dbReference>
<keyword evidence="2" id="KW-1185">Reference proteome</keyword>
<name>A0A372L9H1_9BACI</name>
<organism evidence="1 2">
    <name type="scientific">Peribacillus glennii</name>
    <dbReference type="NCBI Taxonomy" id="2303991"/>
    <lineage>
        <taxon>Bacteria</taxon>
        <taxon>Bacillati</taxon>
        <taxon>Bacillota</taxon>
        <taxon>Bacilli</taxon>
        <taxon>Bacillales</taxon>
        <taxon>Bacillaceae</taxon>
        <taxon>Peribacillus</taxon>
    </lineage>
</organism>
<dbReference type="OrthoDB" id="2861783at2"/>
<gene>
    <name evidence="1" type="ORF">D0466_18555</name>
</gene>
<dbReference type="EMBL" id="QVTD01000016">
    <property type="protein sequence ID" value="RFU61219.1"/>
    <property type="molecule type" value="Genomic_DNA"/>
</dbReference>